<evidence type="ECO:0000313" key="2">
    <source>
        <dbReference type="EMBL" id="CEM46487.1"/>
    </source>
</evidence>
<dbReference type="EMBL" id="CDMZ01003468">
    <property type="protein sequence ID" value="CEM46487.1"/>
    <property type="molecule type" value="Genomic_DNA"/>
</dbReference>
<feature type="signal peptide" evidence="1">
    <location>
        <begin position="1"/>
        <end position="19"/>
    </location>
</feature>
<reference evidence="2" key="1">
    <citation type="submission" date="2014-11" db="EMBL/GenBank/DDBJ databases">
        <authorList>
            <person name="Otto D Thomas"/>
            <person name="Naeem Raeece"/>
        </authorList>
    </citation>
    <scope>NUCLEOTIDE SEQUENCE</scope>
</reference>
<protein>
    <recommendedName>
        <fullName evidence="3">Pentapeptide repeat protein</fullName>
    </recommendedName>
</protein>
<dbReference type="VEuPathDB" id="CryptoDB:Cvel_7928"/>
<dbReference type="AlphaFoldDB" id="A0A0G4HQ95"/>
<keyword evidence="1" id="KW-0732">Signal</keyword>
<accession>A0A0G4HQ95</accession>
<dbReference type="Gene3D" id="2.160.20.80">
    <property type="entry name" value="E3 ubiquitin-protein ligase SopA"/>
    <property type="match status" value="1"/>
</dbReference>
<evidence type="ECO:0008006" key="3">
    <source>
        <dbReference type="Google" id="ProtNLM"/>
    </source>
</evidence>
<evidence type="ECO:0000256" key="1">
    <source>
        <dbReference type="SAM" id="SignalP"/>
    </source>
</evidence>
<sequence>MKVTVGVAAFLFAAHESAAFQPGSSFLSRNAVRRATPPKSVLRGSELEETEGVSLGDVLTSVLPLAAVVAAGAAPAFIAPDDAAASAVAPEKNYFPPYIYRDYRTGYLKTLAKAGGYFPAEKGENWDGQNLMSGGSTRTDWGGLQARNADFRAVFGKSSLFTDMDVTGSKFDGAYLGKTKWKGTNVQGVSFERANFENSDLTGIKNFDKAKSLFEANLTGAKLDDDVKSKICSRKDADSMFGLDCGSGAKSFTAPWKRSDLVKGEMIDLTLDDHKVPDADS</sequence>
<gene>
    <name evidence="2" type="ORF">Cvel_7928</name>
</gene>
<dbReference type="InterPro" id="IPR001646">
    <property type="entry name" value="5peptide_repeat"/>
</dbReference>
<dbReference type="Pfam" id="PF00805">
    <property type="entry name" value="Pentapeptide"/>
    <property type="match status" value="1"/>
</dbReference>
<name>A0A0G4HQ95_9ALVE</name>
<feature type="chain" id="PRO_5005192092" description="Pentapeptide repeat protein" evidence="1">
    <location>
        <begin position="20"/>
        <end position="281"/>
    </location>
</feature>
<proteinExistence type="predicted"/>
<organism evidence="2">
    <name type="scientific">Chromera velia CCMP2878</name>
    <dbReference type="NCBI Taxonomy" id="1169474"/>
    <lineage>
        <taxon>Eukaryota</taxon>
        <taxon>Sar</taxon>
        <taxon>Alveolata</taxon>
        <taxon>Colpodellida</taxon>
        <taxon>Chromeraceae</taxon>
        <taxon>Chromera</taxon>
    </lineage>
</organism>
<dbReference type="SUPFAM" id="SSF141571">
    <property type="entry name" value="Pentapeptide repeat-like"/>
    <property type="match status" value="1"/>
</dbReference>